<evidence type="ECO:0000313" key="2">
    <source>
        <dbReference type="EMBL" id="KAF6221591.1"/>
    </source>
</evidence>
<feature type="compositionally biased region" description="Polar residues" evidence="1">
    <location>
        <begin position="172"/>
        <end position="181"/>
    </location>
</feature>
<dbReference type="Proteomes" id="UP000593566">
    <property type="component" value="Unassembled WGS sequence"/>
</dbReference>
<sequence length="195" mass="21758">MAKNGRKCAVKQSDDSAKPAEMKLLTLRHDADLWYRIRVLLHDLSNIGNDPSAEKRLSSTMHELYISAPYFTESEAIKVRTTLIDNTTEATTIEDQKHPSLSPCEKATLEEAIHNRLANFFDKRKASGDSRPCGPHDMVPIYVSAFGIGKEELEDEKFLSRLRRSGLGDFKSPNSAASRQGESYMKGQKKGGKGK</sequence>
<dbReference type="AlphaFoldDB" id="A0A8H6CE88"/>
<proteinExistence type="predicted"/>
<accession>A0A8H6CE88</accession>
<organism evidence="2 3">
    <name type="scientific">Letharia lupina</name>
    <dbReference type="NCBI Taxonomy" id="560253"/>
    <lineage>
        <taxon>Eukaryota</taxon>
        <taxon>Fungi</taxon>
        <taxon>Dikarya</taxon>
        <taxon>Ascomycota</taxon>
        <taxon>Pezizomycotina</taxon>
        <taxon>Lecanoromycetes</taxon>
        <taxon>OSLEUM clade</taxon>
        <taxon>Lecanoromycetidae</taxon>
        <taxon>Lecanorales</taxon>
        <taxon>Lecanorineae</taxon>
        <taxon>Parmeliaceae</taxon>
        <taxon>Letharia</taxon>
    </lineage>
</organism>
<evidence type="ECO:0000313" key="3">
    <source>
        <dbReference type="Proteomes" id="UP000593566"/>
    </source>
</evidence>
<name>A0A8H6CE88_9LECA</name>
<keyword evidence="3" id="KW-1185">Reference proteome</keyword>
<reference evidence="2 3" key="1">
    <citation type="journal article" date="2020" name="Genomics">
        <title>Complete, high-quality genomes from long-read metagenomic sequencing of two wolf lichen thalli reveals enigmatic genome architecture.</title>
        <authorList>
            <person name="McKenzie S.K."/>
            <person name="Walston R.F."/>
            <person name="Allen J.L."/>
        </authorList>
    </citation>
    <scope>NUCLEOTIDE SEQUENCE [LARGE SCALE GENOMIC DNA]</scope>
    <source>
        <strain evidence="2">WasteWater1</strain>
    </source>
</reference>
<dbReference type="RefSeq" id="XP_037151026.1">
    <property type="nucleotide sequence ID" value="XM_037292487.1"/>
</dbReference>
<dbReference type="EMBL" id="JACCJB010000013">
    <property type="protein sequence ID" value="KAF6221591.1"/>
    <property type="molecule type" value="Genomic_DNA"/>
</dbReference>
<evidence type="ECO:0000256" key="1">
    <source>
        <dbReference type="SAM" id="MobiDB-lite"/>
    </source>
</evidence>
<feature type="region of interest" description="Disordered" evidence="1">
    <location>
        <begin position="164"/>
        <end position="195"/>
    </location>
</feature>
<gene>
    <name evidence="2" type="ORF">HO133_001557</name>
</gene>
<protein>
    <submittedName>
        <fullName evidence="2">Uncharacterized protein</fullName>
    </submittedName>
</protein>
<dbReference type="GeneID" id="59329973"/>
<comment type="caution">
    <text evidence="2">The sequence shown here is derived from an EMBL/GenBank/DDBJ whole genome shotgun (WGS) entry which is preliminary data.</text>
</comment>